<protein>
    <recommendedName>
        <fullName evidence="11">ATP-grasp domain-containing protein</fullName>
    </recommendedName>
</protein>
<dbReference type="InterPro" id="IPR017926">
    <property type="entry name" value="GATASE"/>
</dbReference>
<dbReference type="FunFam" id="3.40.50.20:FF:000011">
    <property type="entry name" value="CAD protein-like isoform X1"/>
    <property type="match status" value="1"/>
</dbReference>
<evidence type="ECO:0000256" key="5">
    <source>
        <dbReference type="ARBA" id="ARBA00022741"/>
    </source>
</evidence>
<dbReference type="PROSITE" id="PS00867">
    <property type="entry name" value="CPSASE_2"/>
    <property type="match status" value="2"/>
</dbReference>
<dbReference type="Pfam" id="PF02787">
    <property type="entry name" value="CPSase_L_D3"/>
    <property type="match status" value="1"/>
</dbReference>
<dbReference type="GO" id="GO:0004088">
    <property type="term" value="F:carbamoyl-phosphate synthase (glutamine-hydrolyzing) activity"/>
    <property type="evidence" value="ECO:0007669"/>
    <property type="project" value="UniProtKB-EC"/>
</dbReference>
<evidence type="ECO:0000256" key="1">
    <source>
        <dbReference type="ARBA" id="ARBA00001947"/>
    </source>
</evidence>
<dbReference type="PANTHER" id="PTHR11405">
    <property type="entry name" value="CARBAMOYLTRANSFERASE FAMILY MEMBER"/>
    <property type="match status" value="1"/>
</dbReference>
<dbReference type="FunFam" id="3.40.50.20:FF:000002">
    <property type="entry name" value="Carbamoyl-phosphate synthase large chain"/>
    <property type="match status" value="1"/>
</dbReference>
<keyword evidence="13" id="KW-1185">Reference proteome</keyword>
<dbReference type="NCBIfam" id="NF009475">
    <property type="entry name" value="PRK12838.1"/>
    <property type="match status" value="1"/>
</dbReference>
<comment type="cofactor">
    <cofactor evidence="1">
        <name>Zn(2+)</name>
        <dbReference type="ChEBI" id="CHEBI:29105"/>
    </cofactor>
</comment>
<dbReference type="NCBIfam" id="NF009455">
    <property type="entry name" value="PRK12815.1"/>
    <property type="match status" value="1"/>
</dbReference>
<dbReference type="Gene3D" id="3.40.50.20">
    <property type="match status" value="2"/>
</dbReference>
<feature type="domain" description="ATP-grasp" evidence="11">
    <location>
        <begin position="1019"/>
        <end position="1210"/>
    </location>
</feature>
<dbReference type="InterPro" id="IPR016185">
    <property type="entry name" value="PreATP-grasp_dom_sf"/>
</dbReference>
<evidence type="ECO:0000256" key="4">
    <source>
        <dbReference type="ARBA" id="ARBA00022737"/>
    </source>
</evidence>
<evidence type="ECO:0000313" key="13">
    <source>
        <dbReference type="Proteomes" id="UP001233999"/>
    </source>
</evidence>
<dbReference type="GO" id="GO:0005829">
    <property type="term" value="C:cytosol"/>
    <property type="evidence" value="ECO:0007669"/>
    <property type="project" value="TreeGrafter"/>
</dbReference>
<dbReference type="Gene3D" id="1.10.1030.10">
    <property type="entry name" value="Carbamoyl-phosphate synthetase, large subunit oligomerisation domain"/>
    <property type="match status" value="1"/>
</dbReference>
<evidence type="ECO:0000259" key="11">
    <source>
        <dbReference type="PROSITE" id="PS50975"/>
    </source>
</evidence>
<dbReference type="FunFam" id="1.10.1030.10:FF:000001">
    <property type="entry name" value="Carbamoyl-phosphate synthase large chain"/>
    <property type="match status" value="1"/>
</dbReference>
<dbReference type="InterPro" id="IPR035686">
    <property type="entry name" value="CPSase_GATase1"/>
</dbReference>
<keyword evidence="7" id="KW-0315">Glutamine amidotransferase</keyword>
<dbReference type="InterPro" id="IPR058047">
    <property type="entry name" value="CPSase_preATP-grasp"/>
</dbReference>
<dbReference type="GO" id="GO:0019240">
    <property type="term" value="P:citrulline biosynthetic process"/>
    <property type="evidence" value="ECO:0007669"/>
    <property type="project" value="TreeGrafter"/>
</dbReference>
<evidence type="ECO:0000256" key="9">
    <source>
        <dbReference type="ARBA" id="ARBA00048816"/>
    </source>
</evidence>
<dbReference type="NCBIfam" id="TIGR01369">
    <property type="entry name" value="CPSaseII_lrg"/>
    <property type="match status" value="1"/>
</dbReference>
<dbReference type="NCBIfam" id="TIGR01368">
    <property type="entry name" value="CPSaseIIsmall"/>
    <property type="match status" value="1"/>
</dbReference>
<sequence length="1293" mass="143163">MVGYPESLTDPSYHAQILVLTYPLIGNYGIPDDEQDEHNLPLWFESDRIWAAGLVVGEVCDTPSHWRQVKTLSQWMQDSGVPGICGIDTRELTKKIREKGTILGRIVPGVPTSPTLTIQDPNTRNLVAEVSVKSTREETPPGGLIITRISTDLCGGLWYNQLRCLLTLGVRLEVVPWNHDLSCVEYDGLFISNGPGDPAMCSALIDNIHKVTQLDKKKPIFGICLGHQLLASAIGCTTYKMNFVILCILPCTHHGTERCFMTSQNHGYAVDVTNLPSGWTALFTNTNDKTNEGIIHTSLPYFSVQFHPEHTAGPQDLECLFSVFLNIVNEYKSGRSVSVQYILHQQLEFTARTTSQHKPRKVLILGSGGLSIGQAGEFDYSGSQAIKALKEENIQTVLINPNIATVQTSRGLADKVYFLPLTPEYVEQVIISERPDGVLLTFGGQTALNCGVHLQRSGVFDKYNVKILGTPIQSIIETEDRKLFAERIQEIGENVAPSAAVYSVQEALEAAEKLGYPVMARAAFSLGGLGSGFANNKEELRCLAQQALAHSRQLIIDKSLKGWKEVEYEVVRDAYDNCITVCNMENVDPLGIHTGESIVVAPSQTLTNREYNQLRKTAVNVIRHFGVVGECNIQYACSPTSEQFYIIEVNARLSRSSALASKATGYPLAYVAAKLSLGIPLPEIKNSVTGSTTACFEPSLDYCVVKIPRWDLSKFTRVSTKIGSSMKSVGEVMAIGRKFEEAFQKALRMMDEKVIGFDPYVKAISDEVLEMPTDKRMFVLAAALKEGYTIDRLYELTKIDRWFLQKMKNIIDYQLMLESVGQLKLSHDQLLKAKQLGFSDKQIASFVKSTELFIRKKREETGIVPIVKQIDTVAAEWPASTNYLYLTYNGSAHDLTFPGGHMMVIGSGVYRIGSSVEFDWCAVGCLRELRNLGRKTIMVNYNPETVSTDYDMCHRLYFEEISFEVVMDIYNIENPEGIILCMGGQLPNNIAMDLHRQQARILGTSPESVDGAENRFKFSRMLDRIGISQPRWKELTNLKSAISFCEEVGYPCLVRPSYVLSGAAMNVAHSPQDLETYLKSASDVSKEHPVVISKFLLEAKEIDVDAVAYDGVILCLAVSEHVENAGVHSGDATLVTPPQDINAQTLSKIMTISRAIAGALEVTGPFNMQLIAKDNELKVIECNVRVSRSFPFVSKTLDYDFVAMATRVIIGEKVEPVDVLLGCGKVGVKVPQFSFSRLAGADVMLGVEMASTGEVACFGENRHEAYLKAMMSTGFQIPKKANFTLHRKLQAQE</sequence>
<dbReference type="GO" id="GO:0046872">
    <property type="term" value="F:metal ion binding"/>
    <property type="evidence" value="ECO:0007669"/>
    <property type="project" value="InterPro"/>
</dbReference>
<dbReference type="Gene3D" id="3.50.30.20">
    <property type="entry name" value="Carbamoyl-phosphate synthase small subunit, N-terminal domain"/>
    <property type="match status" value="1"/>
</dbReference>
<keyword evidence="2" id="KW-0597">Phosphoprotein</keyword>
<feature type="domain" description="ATP-grasp" evidence="11">
    <location>
        <begin position="485"/>
        <end position="677"/>
    </location>
</feature>
<dbReference type="PRINTS" id="PR00099">
    <property type="entry name" value="CPSGATASE"/>
</dbReference>
<comment type="catalytic activity">
    <reaction evidence="9">
        <text>hydrogencarbonate + L-glutamine + 2 ATP + H2O = carbamoyl phosphate + L-glutamate + 2 ADP + phosphate + 2 H(+)</text>
        <dbReference type="Rhea" id="RHEA:18633"/>
        <dbReference type="ChEBI" id="CHEBI:15377"/>
        <dbReference type="ChEBI" id="CHEBI:15378"/>
        <dbReference type="ChEBI" id="CHEBI:17544"/>
        <dbReference type="ChEBI" id="CHEBI:29985"/>
        <dbReference type="ChEBI" id="CHEBI:30616"/>
        <dbReference type="ChEBI" id="CHEBI:43474"/>
        <dbReference type="ChEBI" id="CHEBI:58228"/>
        <dbReference type="ChEBI" id="CHEBI:58359"/>
        <dbReference type="ChEBI" id="CHEBI:456216"/>
        <dbReference type="EC" id="6.3.5.5"/>
    </reaction>
</comment>
<dbReference type="Pfam" id="PF02786">
    <property type="entry name" value="CPSase_L_D2"/>
    <property type="match status" value="2"/>
</dbReference>
<dbReference type="GO" id="GO:0004070">
    <property type="term" value="F:aspartate carbamoyltransferase activity"/>
    <property type="evidence" value="ECO:0007669"/>
    <property type="project" value="TreeGrafter"/>
</dbReference>
<keyword evidence="4" id="KW-0677">Repeat</keyword>
<keyword evidence="6 10" id="KW-0067">ATP-binding</keyword>
<dbReference type="InterPro" id="IPR036480">
    <property type="entry name" value="CarbP_synth_ssu_N_sf"/>
</dbReference>
<dbReference type="PANTHER" id="PTHR11405:SF5">
    <property type="entry name" value="CAD PROTEIN"/>
    <property type="match status" value="1"/>
</dbReference>
<dbReference type="PROSITE" id="PS51273">
    <property type="entry name" value="GATASE_TYPE_1"/>
    <property type="match status" value="1"/>
</dbReference>
<dbReference type="InterPro" id="IPR006275">
    <property type="entry name" value="CPSase_lsu"/>
</dbReference>
<dbReference type="Proteomes" id="UP001233999">
    <property type="component" value="Unassembled WGS sequence"/>
</dbReference>
<evidence type="ECO:0000256" key="6">
    <source>
        <dbReference type="ARBA" id="ARBA00022840"/>
    </source>
</evidence>
<dbReference type="InterPro" id="IPR036897">
    <property type="entry name" value="CarbamoylP_synth_lsu_oligo_sf"/>
</dbReference>
<dbReference type="PRINTS" id="PR00096">
    <property type="entry name" value="GATASE"/>
</dbReference>
<proteinExistence type="predicted"/>
<evidence type="ECO:0000313" key="12">
    <source>
        <dbReference type="EMBL" id="KAJ9577715.1"/>
    </source>
</evidence>
<dbReference type="Pfam" id="PF00988">
    <property type="entry name" value="CPSase_sm_chain"/>
    <property type="match status" value="1"/>
</dbReference>
<dbReference type="SUPFAM" id="SSF56059">
    <property type="entry name" value="Glutathione synthetase ATP-binding domain-like"/>
    <property type="match status" value="2"/>
</dbReference>
<dbReference type="FunFam" id="3.30.470.20:FF:000001">
    <property type="entry name" value="Carbamoyl-phosphate synthase large chain"/>
    <property type="match status" value="1"/>
</dbReference>
<dbReference type="Pfam" id="PF25596">
    <property type="entry name" value="CPSase_L_D1"/>
    <property type="match status" value="2"/>
</dbReference>
<dbReference type="GO" id="GO:0006228">
    <property type="term" value="P:UTP biosynthetic process"/>
    <property type="evidence" value="ECO:0007669"/>
    <property type="project" value="TreeGrafter"/>
</dbReference>
<dbReference type="InterPro" id="IPR011761">
    <property type="entry name" value="ATP-grasp"/>
</dbReference>
<dbReference type="FunFam" id="3.30.1490.20:FF:000001">
    <property type="entry name" value="Carbamoyl-phosphate synthase large chain"/>
    <property type="match status" value="1"/>
</dbReference>
<dbReference type="SUPFAM" id="SSF52317">
    <property type="entry name" value="Class I glutamine amidotransferase-like"/>
    <property type="match status" value="1"/>
</dbReference>
<dbReference type="GO" id="GO:0004087">
    <property type="term" value="F:carbamoyl-phosphate synthase (ammonia) activity"/>
    <property type="evidence" value="ECO:0007669"/>
    <property type="project" value="UniProtKB-EC"/>
</dbReference>
<dbReference type="EMBL" id="JASPKZ010009349">
    <property type="protein sequence ID" value="KAJ9577715.1"/>
    <property type="molecule type" value="Genomic_DNA"/>
</dbReference>
<dbReference type="InterPro" id="IPR005483">
    <property type="entry name" value="CPSase_dom"/>
</dbReference>
<evidence type="ECO:0000256" key="2">
    <source>
        <dbReference type="ARBA" id="ARBA00022553"/>
    </source>
</evidence>
<keyword evidence="5 10" id="KW-0547">Nucleotide-binding</keyword>
<dbReference type="PRINTS" id="PR00098">
    <property type="entry name" value="CPSASE"/>
</dbReference>
<dbReference type="GO" id="GO:0006541">
    <property type="term" value="P:glutamine metabolic process"/>
    <property type="evidence" value="ECO:0007669"/>
    <property type="project" value="InterPro"/>
</dbReference>
<dbReference type="Gene3D" id="3.40.50.880">
    <property type="match status" value="1"/>
</dbReference>
<evidence type="ECO:0000256" key="8">
    <source>
        <dbReference type="ARBA" id="ARBA00047359"/>
    </source>
</evidence>
<gene>
    <name evidence="12" type="ORF">L9F63_005708</name>
</gene>
<dbReference type="SUPFAM" id="SSF52440">
    <property type="entry name" value="PreATP-grasp domain"/>
    <property type="match status" value="2"/>
</dbReference>
<dbReference type="InterPro" id="IPR005480">
    <property type="entry name" value="CPSase_lsu_oligo"/>
</dbReference>
<dbReference type="CDD" id="cd01744">
    <property type="entry name" value="GATase1_CPSase"/>
    <property type="match status" value="1"/>
</dbReference>
<accession>A0AAD7ZBL8</accession>
<organism evidence="12 13">
    <name type="scientific">Diploptera punctata</name>
    <name type="common">Pacific beetle cockroach</name>
    <dbReference type="NCBI Taxonomy" id="6984"/>
    <lineage>
        <taxon>Eukaryota</taxon>
        <taxon>Metazoa</taxon>
        <taxon>Ecdysozoa</taxon>
        <taxon>Arthropoda</taxon>
        <taxon>Hexapoda</taxon>
        <taxon>Insecta</taxon>
        <taxon>Pterygota</taxon>
        <taxon>Neoptera</taxon>
        <taxon>Polyneoptera</taxon>
        <taxon>Dictyoptera</taxon>
        <taxon>Blattodea</taxon>
        <taxon>Blaberoidea</taxon>
        <taxon>Blaberidae</taxon>
        <taxon>Diplopterinae</taxon>
        <taxon>Diploptera</taxon>
    </lineage>
</organism>
<keyword evidence="3" id="KW-0436">Ligase</keyword>
<dbReference type="InterPro" id="IPR002474">
    <property type="entry name" value="CarbamoylP_synth_ssu_N"/>
</dbReference>
<reference evidence="12" key="1">
    <citation type="journal article" date="2023" name="IScience">
        <title>Live-bearing cockroach genome reveals convergent evolutionary mechanisms linked to viviparity in insects and beyond.</title>
        <authorList>
            <person name="Fouks B."/>
            <person name="Harrison M.C."/>
            <person name="Mikhailova A.A."/>
            <person name="Marchal E."/>
            <person name="English S."/>
            <person name="Carruthers M."/>
            <person name="Jennings E.C."/>
            <person name="Chiamaka E.L."/>
            <person name="Frigard R.A."/>
            <person name="Pippel M."/>
            <person name="Attardo G.M."/>
            <person name="Benoit J.B."/>
            <person name="Bornberg-Bauer E."/>
            <person name="Tobe S.S."/>
        </authorList>
    </citation>
    <scope>NUCLEOTIDE SEQUENCE</scope>
    <source>
        <strain evidence="12">Stay&amp;Tobe</strain>
    </source>
</reference>
<dbReference type="GO" id="GO:0006207">
    <property type="term" value="P:'de novo' pyrimidine nucleobase biosynthetic process"/>
    <property type="evidence" value="ECO:0007669"/>
    <property type="project" value="InterPro"/>
</dbReference>
<dbReference type="Pfam" id="PF00117">
    <property type="entry name" value="GATase"/>
    <property type="match status" value="1"/>
</dbReference>
<evidence type="ECO:0000256" key="7">
    <source>
        <dbReference type="ARBA" id="ARBA00022962"/>
    </source>
</evidence>
<dbReference type="SUPFAM" id="SSF52021">
    <property type="entry name" value="Carbamoyl phosphate synthetase, small subunit N-terminal domain"/>
    <property type="match status" value="1"/>
</dbReference>
<dbReference type="SMART" id="SM01096">
    <property type="entry name" value="CPSase_L_D3"/>
    <property type="match status" value="1"/>
</dbReference>
<dbReference type="FunFam" id="3.30.470.20:FF:000004">
    <property type="entry name" value="Carbamoyl-phosphate synthase (glutamine-hydrolyzing)"/>
    <property type="match status" value="1"/>
</dbReference>
<dbReference type="NCBIfam" id="NF003671">
    <property type="entry name" value="PRK05294.1"/>
    <property type="match status" value="1"/>
</dbReference>
<dbReference type="Gene3D" id="3.30.1490.20">
    <property type="entry name" value="ATP-grasp fold, A domain"/>
    <property type="match status" value="1"/>
</dbReference>
<dbReference type="PROSITE" id="PS50975">
    <property type="entry name" value="ATP_GRASP"/>
    <property type="match status" value="2"/>
</dbReference>
<dbReference type="InterPro" id="IPR005479">
    <property type="entry name" value="CPAse_ATP-bd"/>
</dbReference>
<name>A0AAD7ZBL8_DIPPU</name>
<dbReference type="GO" id="GO:0005524">
    <property type="term" value="F:ATP binding"/>
    <property type="evidence" value="ECO:0007669"/>
    <property type="project" value="UniProtKB-UniRule"/>
</dbReference>
<dbReference type="PROSITE" id="PS00866">
    <property type="entry name" value="CPSASE_1"/>
    <property type="match status" value="1"/>
</dbReference>
<evidence type="ECO:0000256" key="3">
    <source>
        <dbReference type="ARBA" id="ARBA00022598"/>
    </source>
</evidence>
<dbReference type="SUPFAM" id="SSF48108">
    <property type="entry name" value="Carbamoyl phosphate synthetase, large subunit connection domain"/>
    <property type="match status" value="1"/>
</dbReference>
<dbReference type="InterPro" id="IPR006274">
    <property type="entry name" value="CarbamoylP_synth_ssu"/>
</dbReference>
<comment type="catalytic activity">
    <reaction evidence="8">
        <text>hydrogencarbonate + NH4(+) + 2 ATP = carbamoyl phosphate + 2 ADP + phosphate + 2 H(+)</text>
        <dbReference type="Rhea" id="RHEA:18029"/>
        <dbReference type="ChEBI" id="CHEBI:15378"/>
        <dbReference type="ChEBI" id="CHEBI:17544"/>
        <dbReference type="ChEBI" id="CHEBI:28938"/>
        <dbReference type="ChEBI" id="CHEBI:30616"/>
        <dbReference type="ChEBI" id="CHEBI:43474"/>
        <dbReference type="ChEBI" id="CHEBI:58228"/>
        <dbReference type="ChEBI" id="CHEBI:456216"/>
        <dbReference type="EC" id="6.3.4.16"/>
    </reaction>
</comment>
<comment type="caution">
    <text evidence="12">The sequence shown here is derived from an EMBL/GenBank/DDBJ whole genome shotgun (WGS) entry which is preliminary data.</text>
</comment>
<dbReference type="InterPro" id="IPR013815">
    <property type="entry name" value="ATP_grasp_subdomain_1"/>
</dbReference>
<dbReference type="PRINTS" id="PR00097">
    <property type="entry name" value="ANTSNTHASEII"/>
</dbReference>
<evidence type="ECO:0000256" key="10">
    <source>
        <dbReference type="PROSITE-ProRule" id="PRU00409"/>
    </source>
</evidence>
<dbReference type="SMART" id="SM01097">
    <property type="entry name" value="CPSase_sm_chain"/>
    <property type="match status" value="1"/>
</dbReference>
<dbReference type="GO" id="GO:0004151">
    <property type="term" value="F:dihydroorotase activity"/>
    <property type="evidence" value="ECO:0007669"/>
    <property type="project" value="TreeGrafter"/>
</dbReference>
<reference evidence="12" key="2">
    <citation type="submission" date="2023-05" db="EMBL/GenBank/DDBJ databases">
        <authorList>
            <person name="Fouks B."/>
        </authorList>
    </citation>
    <scope>NUCLEOTIDE SEQUENCE</scope>
    <source>
        <strain evidence="12">Stay&amp;Tobe</strain>
        <tissue evidence="12">Testes</tissue>
    </source>
</reference>
<dbReference type="Gene3D" id="3.30.470.20">
    <property type="entry name" value="ATP-grasp fold, B domain"/>
    <property type="match status" value="2"/>
</dbReference>
<dbReference type="InterPro" id="IPR029062">
    <property type="entry name" value="Class_I_gatase-like"/>
</dbReference>